<gene>
    <name evidence="1" type="ORF">AB2B41_21000</name>
</gene>
<evidence type="ECO:0000313" key="2">
    <source>
        <dbReference type="Proteomes" id="UP001556098"/>
    </source>
</evidence>
<sequence length="507" mass="56720">MSKDPKIPCQLIHLEEHFRWIDWALRRPLFRFFPELTMWVSCKLKADRTLEDIAKEYRNTDIGVLLKHPKNKIAAKSCKAKQPVPKGSVVWLLDPKAKCYPVKTPKGIEIYNEKEWKACQQQNAKSMDKTFRRVKMAHDNIAYRHDLQLEVNAEFPFVAFFSSNWVGSEGNEPTSERKASANAVAKLEKVVRARNMAVFEGAYADAKRKIEIYQRALQGWIKQLTGSAENWETGLTVVKETSFWIFGASAMTVAAPATGLAAVGYGALVGGGTKFMASTANEVGRALSGSEVNMSHSSKKVLLDVVNGAAFGGFTAGLGRLVSRSLLDKFAAKLIDKRLVVKLGNQFLKRCSWWSKLTDRVYFVAMNSAKKQVAKEFTGRAAKEVPIMLKGVPTRIFDHMAADVLVKFVTRLGLGGIRKAIDLAFLNDLIAKKAKDWAREEGLKMKGKATEEQIAKKMAEDLADGPMLDSIFEHIVRNNQAAIAKEIEQAYADEMVCRVREIQKKQK</sequence>
<reference evidence="1 2" key="1">
    <citation type="submission" date="2024-07" db="EMBL/GenBank/DDBJ databases">
        <title>Marimonas sp.nov., isolated from tidal-flat sediment.</title>
        <authorList>
            <person name="Jayan J.N."/>
            <person name="Lee S.S."/>
        </authorList>
    </citation>
    <scope>NUCLEOTIDE SEQUENCE [LARGE SCALE GENOMIC DNA]</scope>
    <source>
        <strain evidence="1 2">MJW-29</strain>
    </source>
</reference>
<organism evidence="1 2">
    <name type="scientific">Sulfitobacter sediminis</name>
    <dbReference type="NCBI Taxonomy" id="3234186"/>
    <lineage>
        <taxon>Bacteria</taxon>
        <taxon>Pseudomonadati</taxon>
        <taxon>Pseudomonadota</taxon>
        <taxon>Alphaproteobacteria</taxon>
        <taxon>Rhodobacterales</taxon>
        <taxon>Roseobacteraceae</taxon>
        <taxon>Sulfitobacter</taxon>
    </lineage>
</organism>
<evidence type="ECO:0000313" key="1">
    <source>
        <dbReference type="EMBL" id="MEW9922092.1"/>
    </source>
</evidence>
<dbReference type="RefSeq" id="WP_367879789.1">
    <property type="nucleotide sequence ID" value="NZ_JBFNXX010000030.1"/>
</dbReference>
<evidence type="ECO:0008006" key="3">
    <source>
        <dbReference type="Google" id="ProtNLM"/>
    </source>
</evidence>
<keyword evidence="2" id="KW-1185">Reference proteome</keyword>
<name>A0ABV3RSX2_9RHOB</name>
<dbReference type="EMBL" id="JBFNXX010000030">
    <property type="protein sequence ID" value="MEW9922092.1"/>
    <property type="molecule type" value="Genomic_DNA"/>
</dbReference>
<protein>
    <recommendedName>
        <fullName evidence="3">LysM domain-containing protein</fullName>
    </recommendedName>
</protein>
<dbReference type="Proteomes" id="UP001556098">
    <property type="component" value="Unassembled WGS sequence"/>
</dbReference>
<comment type="caution">
    <text evidence="1">The sequence shown here is derived from an EMBL/GenBank/DDBJ whole genome shotgun (WGS) entry which is preliminary data.</text>
</comment>
<accession>A0ABV3RSX2</accession>
<proteinExistence type="predicted"/>